<dbReference type="InterPro" id="IPR006139">
    <property type="entry name" value="D-isomer_2_OHA_DH_cat_dom"/>
</dbReference>
<dbReference type="PATRIC" id="fig|1423733.4.peg.2858"/>
<evidence type="ECO:0000259" key="5">
    <source>
        <dbReference type="Pfam" id="PF00389"/>
    </source>
</evidence>
<evidence type="ECO:0000256" key="1">
    <source>
        <dbReference type="ARBA" id="ARBA00005854"/>
    </source>
</evidence>
<name>A0A0R2BHG6_SECCO</name>
<dbReference type="SUPFAM" id="SSF52283">
    <property type="entry name" value="Formate/glycerate dehydrogenase catalytic domain-like"/>
    <property type="match status" value="1"/>
</dbReference>
<dbReference type="PANTHER" id="PTHR10996:SF178">
    <property type="entry name" value="2-HYDROXYACID DEHYDROGENASE YGL185C-RELATED"/>
    <property type="match status" value="1"/>
</dbReference>
<dbReference type="InterPro" id="IPR050223">
    <property type="entry name" value="D-isomer_2-hydroxyacid_DH"/>
</dbReference>
<dbReference type="GO" id="GO:0016618">
    <property type="term" value="F:hydroxypyruvate reductase [NAD(P)H] activity"/>
    <property type="evidence" value="ECO:0007669"/>
    <property type="project" value="TreeGrafter"/>
</dbReference>
<proteinExistence type="inferred from homology"/>
<protein>
    <submittedName>
        <fullName evidence="7">Phosphoglycerate dehydrogenase</fullName>
    </submittedName>
</protein>
<dbReference type="Pfam" id="PF02826">
    <property type="entry name" value="2-Hacid_dh_C"/>
    <property type="match status" value="1"/>
</dbReference>
<dbReference type="SUPFAM" id="SSF51735">
    <property type="entry name" value="NAD(P)-binding Rossmann-fold domains"/>
    <property type="match status" value="1"/>
</dbReference>
<comment type="caution">
    <text evidence="7">The sequence shown here is derived from an EMBL/GenBank/DDBJ whole genome shotgun (WGS) entry which is preliminary data.</text>
</comment>
<dbReference type="PANTHER" id="PTHR10996">
    <property type="entry name" value="2-HYDROXYACID DEHYDROGENASE-RELATED"/>
    <property type="match status" value="1"/>
</dbReference>
<dbReference type="Pfam" id="PF00389">
    <property type="entry name" value="2-Hacid_dh"/>
    <property type="match status" value="1"/>
</dbReference>
<keyword evidence="2 4" id="KW-0560">Oxidoreductase</keyword>
<evidence type="ECO:0000313" key="7">
    <source>
        <dbReference type="EMBL" id="KRM74995.1"/>
    </source>
</evidence>
<comment type="similarity">
    <text evidence="1 4">Belongs to the D-isomer specific 2-hydroxyacid dehydrogenase family.</text>
</comment>
<organism evidence="7 8">
    <name type="scientific">Secundilactobacillus collinoides DSM 20515 = JCM 1123</name>
    <dbReference type="NCBI Taxonomy" id="1423733"/>
    <lineage>
        <taxon>Bacteria</taxon>
        <taxon>Bacillati</taxon>
        <taxon>Bacillota</taxon>
        <taxon>Bacilli</taxon>
        <taxon>Lactobacillales</taxon>
        <taxon>Lactobacillaceae</taxon>
        <taxon>Secundilactobacillus</taxon>
    </lineage>
</organism>
<sequence length="412" mass="45782">MRYDIFDYYKSYFGEEGENMFQIKTLDAFDVTGFAGDAFRLTESDTPDAVLVRSTKVPDELISEHLLLVARSGIGTNTINVDACTANGTAVFNTPGANANAVKELIIQCLFYCGRPLFPALSATRQLQADNLQAAAEGIRKSFVGQELYGKTVGILGLGAIGQRLANACYHLGMQVLGYNRSFKNLQHVLQLENINDVLEQADFVVLLLPLNAETTHMMSTAQFRLMKDSAFLLNFGRAELVDDDAVKEGLHQRQFAHYITDFPQNDLKDEPQITMLPHLGGNTKEALSNSANLTLQNTLDFLEAGTIRSSVNFPPVDLPFTSPYRFTLFFKTRNNFWSDVSDVLYHFELPMQEMMGNTRGEYGYTVVNTTINKLNQAPEQVETILAALHGIPGMIRVRLLANPSDLVTTPI</sequence>
<dbReference type="Gene3D" id="3.40.50.720">
    <property type="entry name" value="NAD(P)-binding Rossmann-like Domain"/>
    <property type="match status" value="2"/>
</dbReference>
<evidence type="ECO:0000313" key="8">
    <source>
        <dbReference type="Proteomes" id="UP000051845"/>
    </source>
</evidence>
<accession>A0A0R2BHG6</accession>
<evidence type="ECO:0000259" key="6">
    <source>
        <dbReference type="Pfam" id="PF02826"/>
    </source>
</evidence>
<dbReference type="InterPro" id="IPR036291">
    <property type="entry name" value="NAD(P)-bd_dom_sf"/>
</dbReference>
<gene>
    <name evidence="7" type="ORF">FC82_GL002736</name>
</gene>
<dbReference type="InterPro" id="IPR006140">
    <property type="entry name" value="D-isomer_DH_NAD-bd"/>
</dbReference>
<dbReference type="PROSITE" id="PS00065">
    <property type="entry name" value="D_2_HYDROXYACID_DH_1"/>
    <property type="match status" value="1"/>
</dbReference>
<keyword evidence="3" id="KW-0520">NAD</keyword>
<dbReference type="GO" id="GO:0051287">
    <property type="term" value="F:NAD binding"/>
    <property type="evidence" value="ECO:0007669"/>
    <property type="project" value="InterPro"/>
</dbReference>
<dbReference type="STRING" id="33960.TY91_00420"/>
<feature type="domain" description="D-isomer specific 2-hydroxyacid dehydrogenase NAD-binding" evidence="6">
    <location>
        <begin position="120"/>
        <end position="281"/>
    </location>
</feature>
<dbReference type="InterPro" id="IPR029752">
    <property type="entry name" value="D-isomer_DH_CS1"/>
</dbReference>
<feature type="domain" description="D-isomer specific 2-hydroxyacid dehydrogenase catalytic" evidence="5">
    <location>
        <begin position="48"/>
        <end position="313"/>
    </location>
</feature>
<evidence type="ECO:0000256" key="3">
    <source>
        <dbReference type="ARBA" id="ARBA00023027"/>
    </source>
</evidence>
<dbReference type="GO" id="GO:0005829">
    <property type="term" value="C:cytosol"/>
    <property type="evidence" value="ECO:0007669"/>
    <property type="project" value="TreeGrafter"/>
</dbReference>
<reference evidence="7 8" key="1">
    <citation type="journal article" date="2015" name="Genome Announc.">
        <title>Expanding the biotechnology potential of lactobacilli through comparative genomics of 213 strains and associated genera.</title>
        <authorList>
            <person name="Sun Z."/>
            <person name="Harris H.M."/>
            <person name="McCann A."/>
            <person name="Guo C."/>
            <person name="Argimon S."/>
            <person name="Zhang W."/>
            <person name="Yang X."/>
            <person name="Jeffery I.B."/>
            <person name="Cooney J.C."/>
            <person name="Kagawa T.F."/>
            <person name="Liu W."/>
            <person name="Song Y."/>
            <person name="Salvetti E."/>
            <person name="Wrobel A."/>
            <person name="Rasinkangas P."/>
            <person name="Parkhill J."/>
            <person name="Rea M.C."/>
            <person name="O'Sullivan O."/>
            <person name="Ritari J."/>
            <person name="Douillard F.P."/>
            <person name="Paul Ross R."/>
            <person name="Yang R."/>
            <person name="Briner A.E."/>
            <person name="Felis G.E."/>
            <person name="de Vos W.M."/>
            <person name="Barrangou R."/>
            <person name="Klaenhammer T.R."/>
            <person name="Caufield P.W."/>
            <person name="Cui Y."/>
            <person name="Zhang H."/>
            <person name="O'Toole P.W."/>
        </authorList>
    </citation>
    <scope>NUCLEOTIDE SEQUENCE [LARGE SCALE GENOMIC DNA]</scope>
    <source>
        <strain evidence="7 8">DSM 20515</strain>
    </source>
</reference>
<dbReference type="Proteomes" id="UP000051845">
    <property type="component" value="Unassembled WGS sequence"/>
</dbReference>
<dbReference type="AlphaFoldDB" id="A0A0R2BHG6"/>
<dbReference type="EMBL" id="AYYR01000065">
    <property type="protein sequence ID" value="KRM74995.1"/>
    <property type="molecule type" value="Genomic_DNA"/>
</dbReference>
<evidence type="ECO:0000256" key="4">
    <source>
        <dbReference type="RuleBase" id="RU003719"/>
    </source>
</evidence>
<dbReference type="GO" id="GO:0030267">
    <property type="term" value="F:glyoxylate reductase (NADPH) activity"/>
    <property type="evidence" value="ECO:0007669"/>
    <property type="project" value="TreeGrafter"/>
</dbReference>
<evidence type="ECO:0000256" key="2">
    <source>
        <dbReference type="ARBA" id="ARBA00023002"/>
    </source>
</evidence>